<dbReference type="GO" id="GO:0030246">
    <property type="term" value="F:carbohydrate binding"/>
    <property type="evidence" value="ECO:0007669"/>
    <property type="project" value="InterPro"/>
</dbReference>
<keyword evidence="1" id="KW-0812">Transmembrane</keyword>
<protein>
    <submittedName>
        <fullName evidence="2">Uncharacterized protein</fullName>
    </submittedName>
</protein>
<dbReference type="EMBL" id="JADFTS010000004">
    <property type="protein sequence ID" value="KAF9610032.1"/>
    <property type="molecule type" value="Genomic_DNA"/>
</dbReference>
<evidence type="ECO:0000313" key="3">
    <source>
        <dbReference type="Proteomes" id="UP000631114"/>
    </source>
</evidence>
<keyword evidence="1" id="KW-1133">Transmembrane helix</keyword>
<dbReference type="GO" id="GO:0005975">
    <property type="term" value="P:carbohydrate metabolic process"/>
    <property type="evidence" value="ECO:0007669"/>
    <property type="project" value="InterPro"/>
</dbReference>
<reference evidence="2 3" key="1">
    <citation type="submission" date="2020-10" db="EMBL/GenBank/DDBJ databases">
        <title>The Coptis chinensis genome and diversification of protoberbering-type alkaloids.</title>
        <authorList>
            <person name="Wang B."/>
            <person name="Shu S."/>
            <person name="Song C."/>
            <person name="Liu Y."/>
        </authorList>
    </citation>
    <scope>NUCLEOTIDE SEQUENCE [LARGE SCALE GENOMIC DNA]</scope>
    <source>
        <strain evidence="2">HL-2020</strain>
        <tissue evidence="2">Leaf</tissue>
    </source>
</reference>
<dbReference type="InterPro" id="IPR011013">
    <property type="entry name" value="Gal_mutarotase_sf_dom"/>
</dbReference>
<gene>
    <name evidence="2" type="ORF">IFM89_019672</name>
</gene>
<dbReference type="AlphaFoldDB" id="A0A835I5H8"/>
<dbReference type="OrthoDB" id="1659429at2759"/>
<feature type="transmembrane region" description="Helical" evidence="1">
    <location>
        <begin position="6"/>
        <end position="28"/>
    </location>
</feature>
<dbReference type="Gene3D" id="2.70.98.10">
    <property type="match status" value="1"/>
</dbReference>
<dbReference type="InterPro" id="IPR014718">
    <property type="entry name" value="GH-type_carb-bd"/>
</dbReference>
<organism evidence="2 3">
    <name type="scientific">Coptis chinensis</name>
    <dbReference type="NCBI Taxonomy" id="261450"/>
    <lineage>
        <taxon>Eukaryota</taxon>
        <taxon>Viridiplantae</taxon>
        <taxon>Streptophyta</taxon>
        <taxon>Embryophyta</taxon>
        <taxon>Tracheophyta</taxon>
        <taxon>Spermatophyta</taxon>
        <taxon>Magnoliopsida</taxon>
        <taxon>Ranunculales</taxon>
        <taxon>Ranunculaceae</taxon>
        <taxon>Coptidoideae</taxon>
        <taxon>Coptis</taxon>
    </lineage>
</organism>
<proteinExistence type="predicted"/>
<feature type="non-terminal residue" evidence="2">
    <location>
        <position position="203"/>
    </location>
</feature>
<sequence length="203" mass="22690">QYSFGGIPFLFLGTNQIIFIIIILLYIFSGMAFASLSSETSLGVKVMEGNGKLPKVVLSSVDGSGGIPHCFPQFGPGAIKQYVLCMCISNINKCKSISNFIPIFYRFLGDAYFFSAKDGFARNMNWSIADSESVEGNPIITLEMKYDPYKCVLCGTSASKLYTRSIPFYYFNLLSNVAFKLIFTPDPKLRSHFFILFSGYTEY</sequence>
<name>A0A835I5H8_9MAGN</name>
<comment type="caution">
    <text evidence="2">The sequence shown here is derived from an EMBL/GenBank/DDBJ whole genome shotgun (WGS) entry which is preliminary data.</text>
</comment>
<dbReference type="Proteomes" id="UP000631114">
    <property type="component" value="Unassembled WGS sequence"/>
</dbReference>
<accession>A0A835I5H8</accession>
<evidence type="ECO:0000256" key="1">
    <source>
        <dbReference type="SAM" id="Phobius"/>
    </source>
</evidence>
<keyword evidence="3" id="KW-1185">Reference proteome</keyword>
<dbReference type="GO" id="GO:0003824">
    <property type="term" value="F:catalytic activity"/>
    <property type="evidence" value="ECO:0007669"/>
    <property type="project" value="InterPro"/>
</dbReference>
<dbReference type="SUPFAM" id="SSF74650">
    <property type="entry name" value="Galactose mutarotase-like"/>
    <property type="match status" value="1"/>
</dbReference>
<keyword evidence="1" id="KW-0472">Membrane</keyword>
<evidence type="ECO:0000313" key="2">
    <source>
        <dbReference type="EMBL" id="KAF9610032.1"/>
    </source>
</evidence>